<dbReference type="STRING" id="39029.BSR42_03195"/>
<dbReference type="PATRIC" id="fig|1122219.3.peg.1685"/>
<dbReference type="EMBL" id="LEKT01000004">
    <property type="protein sequence ID" value="KMO87549.1"/>
    <property type="molecule type" value="Genomic_DNA"/>
</dbReference>
<evidence type="ECO:0000313" key="4">
    <source>
        <dbReference type="Proteomes" id="UP000036503"/>
    </source>
</evidence>
<dbReference type="RefSeq" id="WP_048513200.1">
    <property type="nucleotide sequence ID" value="NZ_FUXD01000006.1"/>
</dbReference>
<feature type="domain" description="Putative metallopeptidase" evidence="2">
    <location>
        <begin position="90"/>
        <end position="297"/>
    </location>
</feature>
<dbReference type="Proteomes" id="UP000036503">
    <property type="component" value="Unassembled WGS sequence"/>
</dbReference>
<comment type="caution">
    <text evidence="3">The sequence shown here is derived from an EMBL/GenBank/DDBJ whole genome shotgun (WGS) entry which is preliminary data.</text>
</comment>
<protein>
    <submittedName>
        <fullName evidence="3">von Willebrand factor A</fullName>
    </submittedName>
</protein>
<proteinExistence type="predicted"/>
<dbReference type="InParanoid" id="A0A0J6WY52"/>
<accession>A0A0J6WY52</accession>
<dbReference type="AlphaFoldDB" id="A0A0J6WY52"/>
<dbReference type="InterPro" id="IPR018698">
    <property type="entry name" value="VWA-like_dom"/>
</dbReference>
<feature type="domain" description="VWA-like" evidence="1">
    <location>
        <begin position="312"/>
        <end position="422"/>
    </location>
</feature>
<evidence type="ECO:0000259" key="2">
    <source>
        <dbReference type="Pfam" id="PF13203"/>
    </source>
</evidence>
<keyword evidence="4" id="KW-1185">Reference proteome</keyword>
<dbReference type="Pfam" id="PF09967">
    <property type="entry name" value="DUF2201"/>
    <property type="match status" value="1"/>
</dbReference>
<reference evidence="3 4" key="1">
    <citation type="submission" date="2015-06" db="EMBL/GenBank/DDBJ databases">
        <title>Draft genome sequence of beer spoilage bacterium Megasphaera cerevisiae type strain 20462.</title>
        <authorList>
            <person name="Kutumbaka K."/>
            <person name="Pasmowitz J."/>
            <person name="Mategko J."/>
            <person name="Reyes D."/>
            <person name="Friedrich A."/>
            <person name="Han S."/>
            <person name="Martens-Habbena W."/>
            <person name="Neal-McKinney J."/>
            <person name="Janagama H.K."/>
            <person name="Nadala C."/>
            <person name="Samadpour M."/>
        </authorList>
    </citation>
    <scope>NUCLEOTIDE SEQUENCE [LARGE SCALE GENOMIC DNA]</scope>
    <source>
        <strain evidence="3 4">DSM 20462</strain>
    </source>
</reference>
<evidence type="ECO:0000259" key="1">
    <source>
        <dbReference type="Pfam" id="PF09967"/>
    </source>
</evidence>
<dbReference type="SUPFAM" id="SSF53300">
    <property type="entry name" value="vWA-like"/>
    <property type="match status" value="1"/>
</dbReference>
<sequence>METHIASEATLLYQKACIIIDAYLKESQDDAPLQIPEEFKKEFFSLVDKVNLSLMEDTDNFYGYFFFQMGKEIRFDISSPTAVHFKGAKYVIYFNPVIFLILTGPQMESSIKHEILHIVSLHLLRARELRDRYSKLALNMAMDVVVNTYLDHLPPYATTLSWVNMNYSLTLPPFESFEYYVEKIQTALDLRSEKKDLPEDDSIPDEKIKTSYDPQKTHDIWESSDEVDAQTLQKFTEKYVDASQKGQLSNYLESMIDAMKDRESELPWNLYLKKILGTVAIGLKKTTARRNRRQPERLDLPGRLRAHKAKIFIALDISGSISNAEFKQAMQEVFRIVKNYNHEITIIECDDEIRRTYRIHSIKDIKNRLDIRGGTKFSPVFDYANGQHIDLLVYFTDGKGEDRLLPHPKGYKILWVLSGKSDFLSVKEACGTIKKLKPVKAEEDPLDMTDIEKGGYSMNNQEKISMDID</sequence>
<dbReference type="Pfam" id="PF13203">
    <property type="entry name" value="DUF2201_N"/>
    <property type="match status" value="1"/>
</dbReference>
<dbReference type="InterPro" id="IPR025154">
    <property type="entry name" value="Put_metallopeptidase_dom"/>
</dbReference>
<organism evidence="3 4">
    <name type="scientific">Megasphaera cerevisiae DSM 20462</name>
    <dbReference type="NCBI Taxonomy" id="1122219"/>
    <lineage>
        <taxon>Bacteria</taxon>
        <taxon>Bacillati</taxon>
        <taxon>Bacillota</taxon>
        <taxon>Negativicutes</taxon>
        <taxon>Veillonellales</taxon>
        <taxon>Veillonellaceae</taxon>
        <taxon>Megasphaera</taxon>
    </lineage>
</organism>
<dbReference type="PANTHER" id="PTHR38730">
    <property type="entry name" value="SLL7028 PROTEIN"/>
    <property type="match status" value="1"/>
</dbReference>
<dbReference type="PANTHER" id="PTHR38730:SF1">
    <property type="entry name" value="SLL7028 PROTEIN"/>
    <property type="match status" value="1"/>
</dbReference>
<name>A0A0J6WY52_9FIRM</name>
<dbReference type="OrthoDB" id="9809307at2"/>
<evidence type="ECO:0000313" key="3">
    <source>
        <dbReference type="EMBL" id="KMO87549.1"/>
    </source>
</evidence>
<gene>
    <name evidence="3" type="ORF">AB840_02220</name>
</gene>
<dbReference type="InterPro" id="IPR036465">
    <property type="entry name" value="vWFA_dom_sf"/>
</dbReference>